<evidence type="ECO:0000259" key="6">
    <source>
        <dbReference type="Pfam" id="PF00155"/>
    </source>
</evidence>
<gene>
    <name evidence="7" type="ORF">GCM10011386_45670</name>
</gene>
<evidence type="ECO:0000256" key="2">
    <source>
        <dbReference type="ARBA" id="ARBA00012224"/>
    </source>
</evidence>
<sequence>MTMNYHFDLPVDRKHTDCIKWDTAEPDVLPMWIADMDFKAAPAIQQALENRVAHGVFGYTQTPQRFYEAIIGWWKKRHGFSLHPDWLLPVTGVVPALSVLIRALTAPGDKILLQPPVYNHFFATIAHCDRQAVQNNLRLHEGVYGLDYDDLERKAADPAVKLLLLSNPHNPVGRVWTAEELVRIGEICMRHNVVVVSDEIHSDLVYQPYRHVPFASLDHDPALQSITVSSPTKTFNIAGLQAAYLFSENESLRKQVRYMLDMQEMTLLNPLAIEALVAAYEHGEDWLESLKTYLSANFAFLKDFCSTHLPQVNVTPLQATYLVWLDCRSVISSSADFADKLLREQRLWLSPGTLYGTAGEGFLRINIACPRSLLEEGLTRLKNGFKI</sequence>
<organism evidence="7 8">
    <name type="scientific">Parapedobacter defluvii</name>
    <dbReference type="NCBI Taxonomy" id="2045106"/>
    <lineage>
        <taxon>Bacteria</taxon>
        <taxon>Pseudomonadati</taxon>
        <taxon>Bacteroidota</taxon>
        <taxon>Sphingobacteriia</taxon>
        <taxon>Sphingobacteriales</taxon>
        <taxon>Sphingobacteriaceae</taxon>
        <taxon>Parapedobacter</taxon>
    </lineage>
</organism>
<keyword evidence="3" id="KW-0663">Pyridoxal phosphate</keyword>
<protein>
    <recommendedName>
        <fullName evidence="2">cysteine-S-conjugate beta-lyase</fullName>
        <ecNumber evidence="2">4.4.1.13</ecNumber>
    </recommendedName>
</protein>
<reference evidence="8" key="1">
    <citation type="journal article" date="2019" name="Int. J. Syst. Evol. Microbiol.">
        <title>The Global Catalogue of Microorganisms (GCM) 10K type strain sequencing project: providing services to taxonomists for standard genome sequencing and annotation.</title>
        <authorList>
            <consortium name="The Broad Institute Genomics Platform"/>
            <consortium name="The Broad Institute Genome Sequencing Center for Infectious Disease"/>
            <person name="Wu L."/>
            <person name="Ma J."/>
        </authorList>
    </citation>
    <scope>NUCLEOTIDE SEQUENCE [LARGE SCALE GENOMIC DNA]</scope>
    <source>
        <strain evidence="8">CGMCC 1.15342</strain>
    </source>
</reference>
<dbReference type="InterPro" id="IPR015424">
    <property type="entry name" value="PyrdxlP-dep_Trfase"/>
</dbReference>
<keyword evidence="8" id="KW-1185">Reference proteome</keyword>
<dbReference type="EMBL" id="BMIK01000029">
    <property type="protein sequence ID" value="GGC48324.1"/>
    <property type="molecule type" value="Genomic_DNA"/>
</dbReference>
<comment type="similarity">
    <text evidence="5">Belongs to the class-II pyridoxal-phosphate-dependent aminotransferase family. MalY/PatB cystathionine beta-lyase subfamily.</text>
</comment>
<dbReference type="InterPro" id="IPR004839">
    <property type="entry name" value="Aminotransferase_I/II_large"/>
</dbReference>
<evidence type="ECO:0000313" key="8">
    <source>
        <dbReference type="Proteomes" id="UP000597338"/>
    </source>
</evidence>
<accession>A0ABQ1MWR2</accession>
<dbReference type="InterPro" id="IPR051798">
    <property type="entry name" value="Class-II_PLP-Dep_Aminotrans"/>
</dbReference>
<dbReference type="Gene3D" id="3.90.1150.10">
    <property type="entry name" value="Aspartate Aminotransferase, domain 1"/>
    <property type="match status" value="1"/>
</dbReference>
<evidence type="ECO:0000313" key="7">
    <source>
        <dbReference type="EMBL" id="GGC48324.1"/>
    </source>
</evidence>
<name>A0ABQ1MWR2_9SPHI</name>
<evidence type="ECO:0000256" key="3">
    <source>
        <dbReference type="ARBA" id="ARBA00022898"/>
    </source>
</evidence>
<dbReference type="InterPro" id="IPR015421">
    <property type="entry name" value="PyrdxlP-dep_Trfase_major"/>
</dbReference>
<feature type="domain" description="Aminotransferase class I/classII large" evidence="6">
    <location>
        <begin position="41"/>
        <end position="381"/>
    </location>
</feature>
<dbReference type="PANTHER" id="PTHR43525">
    <property type="entry name" value="PROTEIN MALY"/>
    <property type="match status" value="1"/>
</dbReference>
<dbReference type="InterPro" id="IPR015422">
    <property type="entry name" value="PyrdxlP-dep_Trfase_small"/>
</dbReference>
<dbReference type="CDD" id="cd00609">
    <property type="entry name" value="AAT_like"/>
    <property type="match status" value="1"/>
</dbReference>
<dbReference type="InterPro" id="IPR027619">
    <property type="entry name" value="C-S_lyase_PatB-like"/>
</dbReference>
<dbReference type="SUPFAM" id="SSF53383">
    <property type="entry name" value="PLP-dependent transferases"/>
    <property type="match status" value="1"/>
</dbReference>
<dbReference type="Pfam" id="PF00155">
    <property type="entry name" value="Aminotran_1_2"/>
    <property type="match status" value="1"/>
</dbReference>
<keyword evidence="7" id="KW-0808">Transferase</keyword>
<proteinExistence type="inferred from homology"/>
<dbReference type="EC" id="4.4.1.13" evidence="2"/>
<comment type="caution">
    <text evidence="7">The sequence shown here is derived from an EMBL/GenBank/DDBJ whole genome shotgun (WGS) entry which is preliminary data.</text>
</comment>
<keyword evidence="7" id="KW-0032">Aminotransferase</keyword>
<dbReference type="GO" id="GO:0008483">
    <property type="term" value="F:transaminase activity"/>
    <property type="evidence" value="ECO:0007669"/>
    <property type="project" value="UniProtKB-KW"/>
</dbReference>
<dbReference type="Proteomes" id="UP000597338">
    <property type="component" value="Unassembled WGS sequence"/>
</dbReference>
<evidence type="ECO:0000256" key="5">
    <source>
        <dbReference type="ARBA" id="ARBA00037974"/>
    </source>
</evidence>
<dbReference type="PANTHER" id="PTHR43525:SF1">
    <property type="entry name" value="PROTEIN MALY"/>
    <property type="match status" value="1"/>
</dbReference>
<dbReference type="Gene3D" id="3.40.640.10">
    <property type="entry name" value="Type I PLP-dependent aspartate aminotransferase-like (Major domain)"/>
    <property type="match status" value="1"/>
</dbReference>
<dbReference type="NCBIfam" id="TIGR04350">
    <property type="entry name" value="C_S_lyase_PatB"/>
    <property type="match status" value="1"/>
</dbReference>
<comment type="cofactor">
    <cofactor evidence="1">
        <name>pyridoxal 5'-phosphate</name>
        <dbReference type="ChEBI" id="CHEBI:597326"/>
    </cofactor>
</comment>
<keyword evidence="4" id="KW-0456">Lyase</keyword>
<evidence type="ECO:0000256" key="1">
    <source>
        <dbReference type="ARBA" id="ARBA00001933"/>
    </source>
</evidence>
<evidence type="ECO:0000256" key="4">
    <source>
        <dbReference type="ARBA" id="ARBA00023239"/>
    </source>
</evidence>